<gene>
    <name evidence="2" type="ORF">RM574_17950</name>
</gene>
<name>A0ABD5E9U7_9ACTN</name>
<comment type="caution">
    <text evidence="2">The sequence shown here is derived from an EMBL/GenBank/DDBJ whole genome shotgun (WGS) entry which is preliminary data.</text>
</comment>
<evidence type="ECO:0000313" key="2">
    <source>
        <dbReference type="EMBL" id="MDT0417377.1"/>
    </source>
</evidence>
<keyword evidence="1" id="KW-0732">Signal</keyword>
<organism evidence="2 3">
    <name type="scientific">Streptomyces evansiae</name>
    <dbReference type="NCBI Taxonomy" id="3075535"/>
    <lineage>
        <taxon>Bacteria</taxon>
        <taxon>Bacillati</taxon>
        <taxon>Actinomycetota</taxon>
        <taxon>Actinomycetes</taxon>
        <taxon>Kitasatosporales</taxon>
        <taxon>Streptomycetaceae</taxon>
        <taxon>Streptomyces</taxon>
    </lineage>
</organism>
<proteinExistence type="predicted"/>
<dbReference type="RefSeq" id="WP_311677226.1">
    <property type="nucleotide sequence ID" value="NZ_JAVRER010000027.1"/>
</dbReference>
<feature type="chain" id="PRO_5044750453" evidence="1">
    <location>
        <begin position="23"/>
        <end position="287"/>
    </location>
</feature>
<protein>
    <submittedName>
        <fullName evidence="2">DUF3626 domain-containing protein</fullName>
    </submittedName>
</protein>
<dbReference type="AlphaFoldDB" id="A0ABD5E9U7"/>
<evidence type="ECO:0000256" key="1">
    <source>
        <dbReference type="SAM" id="SignalP"/>
    </source>
</evidence>
<evidence type="ECO:0000313" key="3">
    <source>
        <dbReference type="Proteomes" id="UP001183607"/>
    </source>
</evidence>
<accession>A0ABD5E9U7</accession>
<reference evidence="3" key="1">
    <citation type="submission" date="2023-07" db="EMBL/GenBank/DDBJ databases">
        <title>30 novel species of actinomycetes from the DSMZ collection.</title>
        <authorList>
            <person name="Nouioui I."/>
        </authorList>
    </citation>
    <scope>NUCLEOTIDE SEQUENCE [LARGE SCALE GENOMIC DNA]</scope>
    <source>
        <strain evidence="3">DSM 41982</strain>
    </source>
</reference>
<sequence length="287" mass="30791">MNRASPPPAAAPLAAHARTALAHVAALATGPALPAHVRVTLQFHPDRLTRDGTPVLERLAADGSYYSQYVTGTSNGGLTAYPGGDRHRWESRIFGGAYDSAPPSARPVYGALDDGTRGPVGAAPRFGSSYFRLRPEALRRATFCYPDSAAEPEDFGVRERCALLGLCRAGGRDPLDAYVETHVHGGVRLADDVEAVVLDAAYRGTPVEAAARRLPCAVEWHPGFTVEAELLRVYPEFRGPEIVALALEVAEDGRLDPRVVGDAVRAGRAHPQDLKKVWHCLARYGSP</sequence>
<dbReference type="EMBL" id="JAVRER010000027">
    <property type="protein sequence ID" value="MDT0417377.1"/>
    <property type="molecule type" value="Genomic_DNA"/>
</dbReference>
<dbReference type="InterPro" id="IPR022074">
    <property type="entry name" value="DUF3626"/>
</dbReference>
<dbReference type="Proteomes" id="UP001183607">
    <property type="component" value="Unassembled WGS sequence"/>
</dbReference>
<feature type="signal peptide" evidence="1">
    <location>
        <begin position="1"/>
        <end position="22"/>
    </location>
</feature>
<dbReference type="Pfam" id="PF12294">
    <property type="entry name" value="DUF3626"/>
    <property type="match status" value="2"/>
</dbReference>